<dbReference type="SUPFAM" id="SSF49562">
    <property type="entry name" value="C2 domain (Calcium/lipid-binding domain, CaLB)"/>
    <property type="match status" value="1"/>
</dbReference>
<sequence length="124" mass="14212">MEYRTTLGMLSVLVNPYITFQIDHMKKKTKVSKGKGKNPKWNDLIEFEIIKGRDVLNGKVMGKEISEDEFIGDIKVDLKPIFQKGIIYIYNNNIKINSDNNNYNDNINAITSTAITNNNNNNEI</sequence>
<evidence type="ECO:0000256" key="2">
    <source>
        <dbReference type="ARBA" id="ARBA00022837"/>
    </source>
</evidence>
<evidence type="ECO:0000256" key="1">
    <source>
        <dbReference type="ARBA" id="ARBA00022723"/>
    </source>
</evidence>
<dbReference type="AlphaFoldDB" id="A0A1Y2ABI1"/>
<feature type="domain" description="C2" evidence="3">
    <location>
        <begin position="1"/>
        <end position="91"/>
    </location>
</feature>
<dbReference type="Pfam" id="PF00168">
    <property type="entry name" value="C2"/>
    <property type="match status" value="1"/>
</dbReference>
<dbReference type="PANTHER" id="PTHR46502">
    <property type="entry name" value="C2 DOMAIN-CONTAINING"/>
    <property type="match status" value="1"/>
</dbReference>
<proteinExistence type="predicted"/>
<dbReference type="EMBL" id="MCOG01000311">
    <property type="protein sequence ID" value="ORY19647.1"/>
    <property type="molecule type" value="Genomic_DNA"/>
</dbReference>
<keyword evidence="5" id="KW-1185">Reference proteome</keyword>
<name>A0A1Y2ABI1_9FUNG</name>
<dbReference type="PANTHER" id="PTHR46502:SF2">
    <property type="entry name" value="16 KDA PHLOEM PROTEIN 2"/>
    <property type="match status" value="1"/>
</dbReference>
<protein>
    <recommendedName>
        <fullName evidence="3">C2 domain-containing protein</fullName>
    </recommendedName>
</protein>
<dbReference type="STRING" id="1754190.A0A1Y2ABI1"/>
<dbReference type="GO" id="GO:0046872">
    <property type="term" value="F:metal ion binding"/>
    <property type="evidence" value="ECO:0007669"/>
    <property type="project" value="UniProtKB-KW"/>
</dbReference>
<accession>A0A1Y2ABI1</accession>
<dbReference type="InterPro" id="IPR035892">
    <property type="entry name" value="C2_domain_sf"/>
</dbReference>
<evidence type="ECO:0000259" key="3">
    <source>
        <dbReference type="PROSITE" id="PS50004"/>
    </source>
</evidence>
<evidence type="ECO:0000313" key="5">
    <source>
        <dbReference type="Proteomes" id="UP000193920"/>
    </source>
</evidence>
<reference evidence="4 5" key="1">
    <citation type="submission" date="2016-08" db="EMBL/GenBank/DDBJ databases">
        <title>A Parts List for Fungal Cellulosomes Revealed by Comparative Genomics.</title>
        <authorList>
            <consortium name="DOE Joint Genome Institute"/>
            <person name="Haitjema C.H."/>
            <person name="Gilmore S.P."/>
            <person name="Henske J.K."/>
            <person name="Solomon K.V."/>
            <person name="De Groot R."/>
            <person name="Kuo A."/>
            <person name="Mondo S.J."/>
            <person name="Salamov A.A."/>
            <person name="Labutti K."/>
            <person name="Zhao Z."/>
            <person name="Chiniquy J."/>
            <person name="Barry K."/>
            <person name="Brewer H.M."/>
            <person name="Purvine S.O."/>
            <person name="Wright A.T."/>
            <person name="Boxma B."/>
            <person name="Van Alen T."/>
            <person name="Hackstein J.H."/>
            <person name="Baker S.E."/>
            <person name="Grigoriev I.V."/>
            <person name="O'Malley M.A."/>
        </authorList>
    </citation>
    <scope>NUCLEOTIDE SEQUENCE [LARGE SCALE GENOMIC DNA]</scope>
    <source>
        <strain evidence="4 5">G1</strain>
    </source>
</reference>
<dbReference type="InterPro" id="IPR000008">
    <property type="entry name" value="C2_dom"/>
</dbReference>
<dbReference type="OrthoDB" id="2156386at2759"/>
<dbReference type="PROSITE" id="PS50004">
    <property type="entry name" value="C2"/>
    <property type="match status" value="1"/>
</dbReference>
<keyword evidence="1" id="KW-0479">Metal-binding</keyword>
<dbReference type="Gene3D" id="2.60.40.150">
    <property type="entry name" value="C2 domain"/>
    <property type="match status" value="1"/>
</dbReference>
<evidence type="ECO:0000313" key="4">
    <source>
        <dbReference type="EMBL" id="ORY19647.1"/>
    </source>
</evidence>
<organism evidence="4 5">
    <name type="scientific">Neocallimastix californiae</name>
    <dbReference type="NCBI Taxonomy" id="1754190"/>
    <lineage>
        <taxon>Eukaryota</taxon>
        <taxon>Fungi</taxon>
        <taxon>Fungi incertae sedis</taxon>
        <taxon>Chytridiomycota</taxon>
        <taxon>Chytridiomycota incertae sedis</taxon>
        <taxon>Neocallimastigomycetes</taxon>
        <taxon>Neocallimastigales</taxon>
        <taxon>Neocallimastigaceae</taxon>
        <taxon>Neocallimastix</taxon>
    </lineage>
</organism>
<comment type="caution">
    <text evidence="4">The sequence shown here is derived from an EMBL/GenBank/DDBJ whole genome shotgun (WGS) entry which is preliminary data.</text>
</comment>
<dbReference type="Proteomes" id="UP000193920">
    <property type="component" value="Unassembled WGS sequence"/>
</dbReference>
<gene>
    <name evidence="4" type="ORF">LY90DRAFT_517259</name>
</gene>
<keyword evidence="2" id="KW-0106">Calcium</keyword>